<accession>A0A8K0GDH4</accession>
<dbReference type="OrthoDB" id="6814999at2759"/>
<sequence>MTVVLDLILVNDGAHVYVRKFEHCDINANYDILYNLTFKIIGNKQYVDGLMHFKVPLDNNLRSQVSVDILIGRRFTHLLNITENKSCTALHKYLGEFFYDLERNAQLIPGICPLSEGKHYLHNFYVDFNKATTLVNFPFGYLRFKGNMCDNKHKVLTCLVMELENRL</sequence>
<protein>
    <submittedName>
        <fullName evidence="1">Uncharacterized protein</fullName>
    </submittedName>
</protein>
<name>A0A8K0GDH4_IGNLU</name>
<keyword evidence="2" id="KW-1185">Reference proteome</keyword>
<gene>
    <name evidence="1" type="ORF">ILUMI_08352</name>
</gene>
<proteinExistence type="predicted"/>
<dbReference type="EMBL" id="VTPC01003915">
    <property type="protein sequence ID" value="KAF2897822.1"/>
    <property type="molecule type" value="Genomic_DNA"/>
</dbReference>
<dbReference type="AlphaFoldDB" id="A0A8K0GDH4"/>
<evidence type="ECO:0000313" key="1">
    <source>
        <dbReference type="EMBL" id="KAF2897822.1"/>
    </source>
</evidence>
<reference evidence="1" key="1">
    <citation type="submission" date="2019-08" db="EMBL/GenBank/DDBJ databases">
        <title>The genome of the North American firefly Photinus pyralis.</title>
        <authorList>
            <consortium name="Photinus pyralis genome working group"/>
            <person name="Fallon T.R."/>
            <person name="Sander Lower S.E."/>
            <person name="Weng J.-K."/>
        </authorList>
    </citation>
    <scope>NUCLEOTIDE SEQUENCE</scope>
    <source>
        <strain evidence="1">TRF0915ILg1</strain>
        <tissue evidence="1">Whole body</tissue>
    </source>
</reference>
<evidence type="ECO:0000313" key="2">
    <source>
        <dbReference type="Proteomes" id="UP000801492"/>
    </source>
</evidence>
<comment type="caution">
    <text evidence="1">The sequence shown here is derived from an EMBL/GenBank/DDBJ whole genome shotgun (WGS) entry which is preliminary data.</text>
</comment>
<organism evidence="1 2">
    <name type="scientific">Ignelater luminosus</name>
    <name type="common">Cucubano</name>
    <name type="synonym">Pyrophorus luminosus</name>
    <dbReference type="NCBI Taxonomy" id="2038154"/>
    <lineage>
        <taxon>Eukaryota</taxon>
        <taxon>Metazoa</taxon>
        <taxon>Ecdysozoa</taxon>
        <taxon>Arthropoda</taxon>
        <taxon>Hexapoda</taxon>
        <taxon>Insecta</taxon>
        <taxon>Pterygota</taxon>
        <taxon>Neoptera</taxon>
        <taxon>Endopterygota</taxon>
        <taxon>Coleoptera</taxon>
        <taxon>Polyphaga</taxon>
        <taxon>Elateriformia</taxon>
        <taxon>Elateroidea</taxon>
        <taxon>Elateridae</taxon>
        <taxon>Agrypninae</taxon>
        <taxon>Pyrophorini</taxon>
        <taxon>Ignelater</taxon>
    </lineage>
</organism>
<dbReference type="Proteomes" id="UP000801492">
    <property type="component" value="Unassembled WGS sequence"/>
</dbReference>